<proteinExistence type="inferred from homology"/>
<dbReference type="PANTHER" id="PTHR10515:SF0">
    <property type="entry name" value="THYMIDINE PHOSPHORYLASE"/>
    <property type="match status" value="1"/>
</dbReference>
<dbReference type="AlphaFoldDB" id="A0A370GHZ2"/>
<name>A0A370GHZ2_9COXI</name>
<dbReference type="NCBIfam" id="TIGR02645">
    <property type="entry name" value="ARCH_P_rylase"/>
    <property type="match status" value="1"/>
</dbReference>
<keyword evidence="7" id="KW-1185">Reference proteome</keyword>
<organism evidence="6 7">
    <name type="scientific">Aquicella lusitana</name>
    <dbReference type="NCBI Taxonomy" id="254246"/>
    <lineage>
        <taxon>Bacteria</taxon>
        <taxon>Pseudomonadati</taxon>
        <taxon>Pseudomonadota</taxon>
        <taxon>Gammaproteobacteria</taxon>
        <taxon>Legionellales</taxon>
        <taxon>Coxiellaceae</taxon>
        <taxon>Aquicella</taxon>
    </lineage>
</organism>
<dbReference type="HAMAP" id="MF_00703">
    <property type="entry name" value="Thymid_phosp_2"/>
    <property type="match status" value="1"/>
</dbReference>
<sequence length="504" mass="54296">MNTETNKLQLVRLGINTRHEFVIYMHVDCFVCKSEGFEAQKQIVVTFNNSSIVATLNIIQSGILSNHEASLSESAWKRLGVQEGDYISLSHLKPVTSLKYLRSKIYGNEMNAHKFQAIMADIVAGKYSNIHLSSFITACAKDNLSIAEMIDLTQAMVQTGERVIWEYPLVMDKHSVGGIPGNRTTPIVVAIVAAAGLIIPKTSSRAITSPAGTADTLETMTPVDLSLTKMQKVVRKEGGCFAWGGAINLSPADDIIIRVERSLDLDPEGQMVASVLSKKAAAGATHVIIDMPVGPTAKIRSDQIFLKLQDYFIVVGKAVGLNVKVLKTDGIQPLGIGIGPALEAKDILSVLQNEKDAPADLKNKAIVLAACLLEQGKKASPGAGQELAKKILESGAAFKKFLAICEAQGGFREPQRAPYTHDIVAAHEGIVTEIDNRNLAMVAKLAGAPHDATAGIEFFAKRGTKIEIGQILYRIHAESTGELAYSLSFAQSMPNIIKISREGI</sequence>
<comment type="caution">
    <text evidence="6">The sequence shown here is derived from an EMBL/GenBank/DDBJ whole genome shotgun (WGS) entry which is preliminary data.</text>
</comment>
<evidence type="ECO:0000256" key="1">
    <source>
        <dbReference type="ARBA" id="ARBA00022676"/>
    </source>
</evidence>
<dbReference type="InterPro" id="IPR000312">
    <property type="entry name" value="Glycosyl_Trfase_fam3"/>
</dbReference>
<dbReference type="OrthoDB" id="341217at2"/>
<dbReference type="InterPro" id="IPR028579">
    <property type="entry name" value="Thym_Pase_Put"/>
</dbReference>
<dbReference type="PANTHER" id="PTHR10515">
    <property type="entry name" value="THYMIDINE PHOSPHORYLASE"/>
    <property type="match status" value="1"/>
</dbReference>
<dbReference type="InterPro" id="IPR017872">
    <property type="entry name" value="Pyrmidine_PPase_CS"/>
</dbReference>
<dbReference type="InterPro" id="IPR035902">
    <property type="entry name" value="Nuc_phospho_transferase"/>
</dbReference>
<dbReference type="PROSITE" id="PS00647">
    <property type="entry name" value="THYMID_PHOSPHORYLASE"/>
    <property type="match status" value="1"/>
</dbReference>
<dbReference type="EMBL" id="QQAX01000011">
    <property type="protein sequence ID" value="RDI43425.1"/>
    <property type="molecule type" value="Genomic_DNA"/>
</dbReference>
<dbReference type="Gene3D" id="1.20.970.50">
    <property type="match status" value="1"/>
</dbReference>
<evidence type="ECO:0000256" key="2">
    <source>
        <dbReference type="ARBA" id="ARBA00022679"/>
    </source>
</evidence>
<comment type="similarity">
    <text evidence="4">Belongs to the thymidine/pyrimidine-nucleoside phosphorylase family. Type 2 subfamily.</text>
</comment>
<dbReference type="EC" id="2.4.2.4" evidence="4"/>
<evidence type="ECO:0000259" key="5">
    <source>
        <dbReference type="SMART" id="SM00941"/>
    </source>
</evidence>
<dbReference type="InterPro" id="IPR013466">
    <property type="entry name" value="Thymidine/AMP_Pase"/>
</dbReference>
<dbReference type="NCBIfam" id="NF003338">
    <property type="entry name" value="PRK04350.1"/>
    <property type="match status" value="1"/>
</dbReference>
<keyword evidence="2 4" id="KW-0808">Transferase</keyword>
<dbReference type="GO" id="GO:0004645">
    <property type="term" value="F:1,4-alpha-oligoglucan phosphorylase activity"/>
    <property type="evidence" value="ECO:0007669"/>
    <property type="project" value="InterPro"/>
</dbReference>
<evidence type="ECO:0000313" key="7">
    <source>
        <dbReference type="Proteomes" id="UP000254720"/>
    </source>
</evidence>
<dbReference type="SUPFAM" id="SSF52418">
    <property type="entry name" value="Nucleoside phosphorylase/phosphoribosyltransferase catalytic domain"/>
    <property type="match status" value="1"/>
</dbReference>
<dbReference type="GO" id="GO:0009032">
    <property type="term" value="F:thymidine phosphorylase activity"/>
    <property type="evidence" value="ECO:0007669"/>
    <property type="project" value="UniProtKB-UniRule"/>
</dbReference>
<dbReference type="InterPro" id="IPR013102">
    <property type="entry name" value="PYNP_C"/>
</dbReference>
<dbReference type="Proteomes" id="UP000254720">
    <property type="component" value="Unassembled WGS sequence"/>
</dbReference>
<dbReference type="SUPFAM" id="SSF47648">
    <property type="entry name" value="Nucleoside phosphorylase/phosphoribosyltransferase N-terminal domain"/>
    <property type="match status" value="1"/>
</dbReference>
<dbReference type="Gene3D" id="3.90.1170.30">
    <property type="entry name" value="Pyrimidine nucleoside phosphorylase-like, C-terminal domain"/>
    <property type="match status" value="1"/>
</dbReference>
<feature type="domain" description="Pyrimidine nucleoside phosphorylase C-terminal" evidence="5">
    <location>
        <begin position="430"/>
        <end position="497"/>
    </location>
</feature>
<accession>A0A370GHZ2</accession>
<dbReference type="SMART" id="SM00941">
    <property type="entry name" value="PYNP_C"/>
    <property type="match status" value="1"/>
</dbReference>
<protein>
    <recommendedName>
        <fullName evidence="4">Putative thymidine phosphorylase</fullName>
        <ecNumber evidence="4">2.4.2.4</ecNumber>
    </recommendedName>
    <alternativeName>
        <fullName evidence="4">TdRPase</fullName>
    </alternativeName>
</protein>
<dbReference type="Pfam" id="PF07831">
    <property type="entry name" value="PYNP_C"/>
    <property type="match status" value="1"/>
</dbReference>
<dbReference type="RefSeq" id="WP_114834452.1">
    <property type="nucleotide sequence ID" value="NZ_LR699114.1"/>
</dbReference>
<dbReference type="InterPro" id="IPR000053">
    <property type="entry name" value="Thymidine/pyrmidine_PPase"/>
</dbReference>
<evidence type="ECO:0000256" key="4">
    <source>
        <dbReference type="HAMAP-Rule" id="MF_00703"/>
    </source>
</evidence>
<dbReference type="InterPro" id="IPR036566">
    <property type="entry name" value="PYNP-like_C_sf"/>
</dbReference>
<dbReference type="GO" id="GO:0006213">
    <property type="term" value="P:pyrimidine nucleoside metabolic process"/>
    <property type="evidence" value="ECO:0007669"/>
    <property type="project" value="InterPro"/>
</dbReference>
<reference evidence="6 7" key="1">
    <citation type="submission" date="2018-07" db="EMBL/GenBank/DDBJ databases">
        <title>Genomic Encyclopedia of Type Strains, Phase IV (KMG-IV): sequencing the most valuable type-strain genomes for metagenomic binning, comparative biology and taxonomic classification.</title>
        <authorList>
            <person name="Goeker M."/>
        </authorList>
    </citation>
    <scope>NUCLEOTIDE SEQUENCE [LARGE SCALE GENOMIC DNA]</scope>
    <source>
        <strain evidence="6 7">DSM 16500</strain>
    </source>
</reference>
<dbReference type="SUPFAM" id="SSF54680">
    <property type="entry name" value="Pyrimidine nucleoside phosphorylase C-terminal domain"/>
    <property type="match status" value="1"/>
</dbReference>
<dbReference type="InterPro" id="IPR036320">
    <property type="entry name" value="Glycosyl_Trfase_fam3_N_dom_sf"/>
</dbReference>
<dbReference type="GO" id="GO:0005829">
    <property type="term" value="C:cytosol"/>
    <property type="evidence" value="ECO:0007669"/>
    <property type="project" value="TreeGrafter"/>
</dbReference>
<evidence type="ECO:0000313" key="6">
    <source>
        <dbReference type="EMBL" id="RDI43425.1"/>
    </source>
</evidence>
<comment type="catalytic activity">
    <reaction evidence="3 4">
        <text>thymidine + phosphate = 2-deoxy-alpha-D-ribose 1-phosphate + thymine</text>
        <dbReference type="Rhea" id="RHEA:16037"/>
        <dbReference type="ChEBI" id="CHEBI:17748"/>
        <dbReference type="ChEBI" id="CHEBI:17821"/>
        <dbReference type="ChEBI" id="CHEBI:43474"/>
        <dbReference type="ChEBI" id="CHEBI:57259"/>
        <dbReference type="EC" id="2.4.2.4"/>
    </reaction>
</comment>
<keyword evidence="1 4" id="KW-0328">Glycosyltransferase</keyword>
<dbReference type="InterPro" id="IPR017459">
    <property type="entry name" value="Glycosyl_Trfase_fam3_N_dom"/>
</dbReference>
<dbReference type="GO" id="GO:0006206">
    <property type="term" value="P:pyrimidine nucleobase metabolic process"/>
    <property type="evidence" value="ECO:0007669"/>
    <property type="project" value="InterPro"/>
</dbReference>
<dbReference type="Pfam" id="PF02885">
    <property type="entry name" value="Glycos_trans_3N"/>
    <property type="match status" value="1"/>
</dbReference>
<dbReference type="Gene3D" id="3.40.1030.10">
    <property type="entry name" value="Nucleoside phosphorylase/phosphoribosyltransferase catalytic domain"/>
    <property type="match status" value="1"/>
</dbReference>
<dbReference type="Pfam" id="PF00591">
    <property type="entry name" value="Glycos_transf_3"/>
    <property type="match status" value="1"/>
</dbReference>
<gene>
    <name evidence="6" type="ORF">C8D86_11181</name>
</gene>
<evidence type="ECO:0000256" key="3">
    <source>
        <dbReference type="ARBA" id="ARBA00048550"/>
    </source>
</evidence>